<evidence type="ECO:0000313" key="2">
    <source>
        <dbReference type="EMBL" id="EMD62773.1"/>
    </source>
</evidence>
<keyword evidence="1" id="KW-0812">Transmembrane</keyword>
<dbReference type="KEGG" id="bsc:COCSADRAFT_161339"/>
<name>M2S6J8_COCSN</name>
<sequence>MLSDKGRRHGRLRKTSTIATAKFTATVNSLVLPTIAVSRGQQPLTQRIPAMFVVLGLSYVFQKIYTVSERFRRLCAK</sequence>
<keyword evidence="1" id="KW-0472">Membrane</keyword>
<reference evidence="2 3" key="1">
    <citation type="journal article" date="2012" name="PLoS Pathog.">
        <title>Diverse lifestyles and strategies of plant pathogenesis encoded in the genomes of eighteen Dothideomycetes fungi.</title>
        <authorList>
            <person name="Ohm R.A."/>
            <person name="Feau N."/>
            <person name="Henrissat B."/>
            <person name="Schoch C.L."/>
            <person name="Horwitz B.A."/>
            <person name="Barry K.W."/>
            <person name="Condon B.J."/>
            <person name="Copeland A.C."/>
            <person name="Dhillon B."/>
            <person name="Glaser F."/>
            <person name="Hesse C.N."/>
            <person name="Kosti I."/>
            <person name="LaButti K."/>
            <person name="Lindquist E.A."/>
            <person name="Lucas S."/>
            <person name="Salamov A.A."/>
            <person name="Bradshaw R.E."/>
            <person name="Ciuffetti L."/>
            <person name="Hamelin R.C."/>
            <person name="Kema G.H.J."/>
            <person name="Lawrence C."/>
            <person name="Scott J.A."/>
            <person name="Spatafora J.W."/>
            <person name="Turgeon B.G."/>
            <person name="de Wit P.J.G.M."/>
            <person name="Zhong S."/>
            <person name="Goodwin S.B."/>
            <person name="Grigoriev I.V."/>
        </authorList>
    </citation>
    <scope>NUCLEOTIDE SEQUENCE [LARGE SCALE GENOMIC DNA]</scope>
    <source>
        <strain evidence="3">ND90Pr / ATCC 201652</strain>
    </source>
</reference>
<dbReference type="HOGENOM" id="CLU_2637911_0_0_1"/>
<dbReference type="Proteomes" id="UP000016934">
    <property type="component" value="Unassembled WGS sequence"/>
</dbReference>
<protein>
    <submittedName>
        <fullName evidence="2">Uncharacterized protein</fullName>
    </submittedName>
</protein>
<feature type="transmembrane region" description="Helical" evidence="1">
    <location>
        <begin position="44"/>
        <end position="62"/>
    </location>
</feature>
<proteinExistence type="predicted"/>
<accession>M2S6J8</accession>
<organism evidence="2 3">
    <name type="scientific">Cochliobolus sativus (strain ND90Pr / ATCC 201652)</name>
    <name type="common">Common root rot and spot blotch fungus</name>
    <name type="synonym">Bipolaris sorokiniana</name>
    <dbReference type="NCBI Taxonomy" id="665912"/>
    <lineage>
        <taxon>Eukaryota</taxon>
        <taxon>Fungi</taxon>
        <taxon>Dikarya</taxon>
        <taxon>Ascomycota</taxon>
        <taxon>Pezizomycotina</taxon>
        <taxon>Dothideomycetes</taxon>
        <taxon>Pleosporomycetidae</taxon>
        <taxon>Pleosporales</taxon>
        <taxon>Pleosporineae</taxon>
        <taxon>Pleosporaceae</taxon>
        <taxon>Bipolaris</taxon>
    </lineage>
</organism>
<dbReference type="EMBL" id="KB445645">
    <property type="protein sequence ID" value="EMD62773.1"/>
    <property type="molecule type" value="Genomic_DNA"/>
</dbReference>
<evidence type="ECO:0000313" key="3">
    <source>
        <dbReference type="Proteomes" id="UP000016934"/>
    </source>
</evidence>
<evidence type="ECO:0000256" key="1">
    <source>
        <dbReference type="SAM" id="Phobius"/>
    </source>
</evidence>
<dbReference type="RefSeq" id="XP_007701123.1">
    <property type="nucleotide sequence ID" value="XM_007702933.1"/>
</dbReference>
<reference evidence="3" key="2">
    <citation type="journal article" date="2013" name="PLoS Genet.">
        <title>Comparative genome structure, secondary metabolite, and effector coding capacity across Cochliobolus pathogens.</title>
        <authorList>
            <person name="Condon B.J."/>
            <person name="Leng Y."/>
            <person name="Wu D."/>
            <person name="Bushley K.E."/>
            <person name="Ohm R.A."/>
            <person name="Otillar R."/>
            <person name="Martin J."/>
            <person name="Schackwitz W."/>
            <person name="Grimwood J."/>
            <person name="MohdZainudin N."/>
            <person name="Xue C."/>
            <person name="Wang R."/>
            <person name="Manning V.A."/>
            <person name="Dhillon B."/>
            <person name="Tu Z.J."/>
            <person name="Steffenson B.J."/>
            <person name="Salamov A."/>
            <person name="Sun H."/>
            <person name="Lowry S."/>
            <person name="LaButti K."/>
            <person name="Han J."/>
            <person name="Copeland A."/>
            <person name="Lindquist E."/>
            <person name="Barry K."/>
            <person name="Schmutz J."/>
            <person name="Baker S.E."/>
            <person name="Ciuffetti L.M."/>
            <person name="Grigoriev I.V."/>
            <person name="Zhong S."/>
            <person name="Turgeon B.G."/>
        </authorList>
    </citation>
    <scope>NUCLEOTIDE SEQUENCE [LARGE SCALE GENOMIC DNA]</scope>
    <source>
        <strain evidence="3">ND90Pr / ATCC 201652</strain>
    </source>
</reference>
<dbReference type="GeneID" id="19132093"/>
<keyword evidence="3" id="KW-1185">Reference proteome</keyword>
<keyword evidence="1" id="KW-1133">Transmembrane helix</keyword>
<gene>
    <name evidence="2" type="ORF">COCSADRAFT_161339</name>
</gene>
<feature type="transmembrane region" description="Helical" evidence="1">
    <location>
        <begin position="21"/>
        <end position="38"/>
    </location>
</feature>
<dbReference type="AlphaFoldDB" id="M2S6J8"/>